<proteinExistence type="predicted"/>
<evidence type="ECO:0000256" key="5">
    <source>
        <dbReference type="ARBA" id="ARBA00023242"/>
    </source>
</evidence>
<dbReference type="CDD" id="cd10017">
    <property type="entry name" value="B3_DNA"/>
    <property type="match status" value="4"/>
</dbReference>
<feature type="domain" description="TF-B3" evidence="8">
    <location>
        <begin position="401"/>
        <end position="497"/>
    </location>
</feature>
<feature type="domain" description="TF-B3" evidence="8">
    <location>
        <begin position="196"/>
        <end position="289"/>
    </location>
</feature>
<evidence type="ECO:0000256" key="2">
    <source>
        <dbReference type="ARBA" id="ARBA00023015"/>
    </source>
</evidence>
<dbReference type="InterPro" id="IPR003340">
    <property type="entry name" value="B3_DNA-bd"/>
</dbReference>
<evidence type="ECO:0000256" key="7">
    <source>
        <dbReference type="SAM" id="Phobius"/>
    </source>
</evidence>
<keyword evidence="7" id="KW-0812">Transmembrane</keyword>
<dbReference type="InterPro" id="IPR044837">
    <property type="entry name" value="REM16-like"/>
</dbReference>
<protein>
    <submittedName>
        <fullName evidence="9">B3 domain-containing protein</fullName>
    </submittedName>
</protein>
<feature type="transmembrane region" description="Helical" evidence="7">
    <location>
        <begin position="878"/>
        <end position="899"/>
    </location>
</feature>
<dbReference type="PROSITE" id="PS50863">
    <property type="entry name" value="B3"/>
    <property type="match status" value="4"/>
</dbReference>
<dbReference type="AlphaFoldDB" id="R7WCQ0"/>
<dbReference type="ExpressionAtlas" id="R7WCQ0">
    <property type="expression patterns" value="baseline"/>
</dbReference>
<feature type="compositionally biased region" description="Polar residues" evidence="6">
    <location>
        <begin position="356"/>
        <end position="366"/>
    </location>
</feature>
<dbReference type="SMART" id="SM01019">
    <property type="entry name" value="B3"/>
    <property type="match status" value="4"/>
</dbReference>
<comment type="subcellular location">
    <subcellularLocation>
        <location evidence="1">Nucleus</location>
    </subcellularLocation>
</comment>
<dbReference type="GO" id="GO:0005634">
    <property type="term" value="C:nucleus"/>
    <property type="evidence" value="ECO:0007669"/>
    <property type="project" value="UniProtKB-SubCell"/>
</dbReference>
<dbReference type="GO" id="GO:0003677">
    <property type="term" value="F:DNA binding"/>
    <property type="evidence" value="ECO:0007669"/>
    <property type="project" value="UniProtKB-KW"/>
</dbReference>
<evidence type="ECO:0000256" key="3">
    <source>
        <dbReference type="ARBA" id="ARBA00023125"/>
    </source>
</evidence>
<keyword evidence="3" id="KW-0238">DNA-binding</keyword>
<evidence type="ECO:0000256" key="1">
    <source>
        <dbReference type="ARBA" id="ARBA00004123"/>
    </source>
</evidence>
<dbReference type="InterPro" id="IPR015300">
    <property type="entry name" value="DNA-bd_pseudobarrel_sf"/>
</dbReference>
<feature type="compositionally biased region" description="Basic and acidic residues" evidence="6">
    <location>
        <begin position="316"/>
        <end position="333"/>
    </location>
</feature>
<name>R7WCQ0_AEGTA</name>
<feature type="transmembrane region" description="Helical" evidence="7">
    <location>
        <begin position="837"/>
        <end position="857"/>
    </location>
</feature>
<dbReference type="PANTHER" id="PTHR31391:SF140">
    <property type="entry name" value="B3 DOMAIN-CONTAINING PROTEIN OS12G0591400"/>
    <property type="match status" value="1"/>
</dbReference>
<keyword evidence="5" id="KW-0539">Nucleus</keyword>
<dbReference type="Pfam" id="PF02362">
    <property type="entry name" value="B3"/>
    <property type="match status" value="4"/>
</dbReference>
<dbReference type="PANTHER" id="PTHR31391">
    <property type="entry name" value="B3 DOMAIN-CONTAINING PROTEIN OS11G0197600-RELATED"/>
    <property type="match status" value="1"/>
</dbReference>
<keyword evidence="2" id="KW-0805">Transcription regulation</keyword>
<organism evidence="9">
    <name type="scientific">Aegilops tauschii</name>
    <name type="common">Tausch's goatgrass</name>
    <name type="synonym">Aegilops squarrosa</name>
    <dbReference type="NCBI Taxonomy" id="37682"/>
    <lineage>
        <taxon>Eukaryota</taxon>
        <taxon>Viridiplantae</taxon>
        <taxon>Streptophyta</taxon>
        <taxon>Embryophyta</taxon>
        <taxon>Tracheophyta</taxon>
        <taxon>Spermatophyta</taxon>
        <taxon>Magnoliopsida</taxon>
        <taxon>Liliopsida</taxon>
        <taxon>Poales</taxon>
        <taxon>Poaceae</taxon>
        <taxon>BOP clade</taxon>
        <taxon>Pooideae</taxon>
        <taxon>Triticodae</taxon>
        <taxon>Triticeae</taxon>
        <taxon>Triticinae</taxon>
        <taxon>Aegilops</taxon>
    </lineage>
</organism>
<evidence type="ECO:0000256" key="4">
    <source>
        <dbReference type="ARBA" id="ARBA00023163"/>
    </source>
</evidence>
<reference evidence="9" key="1">
    <citation type="submission" date="2015-06" db="UniProtKB">
        <authorList>
            <consortium name="EnsemblPlants"/>
        </authorList>
    </citation>
    <scope>IDENTIFICATION</scope>
</reference>
<sequence length="918" mass="103693">MSKITGVVTASAANPFKDVRAAMHIIIGVIWMIPRSISSSAWLAISKKKWQVLAIPQKFVQNFKGQISEVIKLEAPDGNIYNVQAIKDLNKIVLGSGWGVFVRFYELKAGYFLVFRYIGDSHFKVLIFDFASCCEKEVFHVLMNCGPNAQEKDTRLDRSLLGERRCQNGGSSNSESHRRCEHCDVHFYWHHMDDRQKHFLRFMVGDFLHEMNIPEKFVNNFRGRISKVMKLEAPDGNVYNIQVTNDLNKITLRSGWAAFASAYELKEHDLLVFSYTGNSHFRVLIFDPSGCEKELFRIVMNHTPNVQKGGISHDQLFLKETRRRDGGSRDNNPRKTKKMTLLDSPSPKSAEGVTSPEDTMNSSGPPETTEPRYVLATGCNLTTAQKAQIDTLVKKIRPVIPFYITAMNKTSLSGSLVICKDYAAKYLPHEDQFITLCHPRKSNIWLDNLKVTTDGSGMLSAGWSCFVLHNELRESDVCVFEVSKSAGEMTMVVHSLEGGHHLQGKEPESQNKCDFPVKGKAIKEAESDHKNAESKSNYYYSKYAKGLNGEELEEIFRSALIQQGNVGKAIKEAESDHKHAESKSNYYYSKYAKGLNGEELEEIFRSALIQQGNVVYVTILGKNQVRIKNNLLTFPEKFAAKHLVERSHDILLLRPNRSETWCARYYYHPEKQGFSYSSWTKFVRDNKLREGHVCVFELIKGVSKAMMIVHVFTKVDGSQRNLSLLASTWYSMEVSDYHANLVIHSPSNHESKTFIGVLRHALSLNVNKTLRYMIGHVFMSCPNLSITIPKSTSSRRKIEQGGDTDRLREAGGRRDLHILYTGFQARRDALRGDHRRILVGTMPGLAALVVAPQLAPFSTTAAAHHRRRTGLSREAGNLLVRSSLVILITLLSLVTLGHVGEVEPRHPHQAISIHGQAY</sequence>
<accession>R7WCQ0</accession>
<keyword evidence="4" id="KW-0804">Transcription</keyword>
<keyword evidence="7" id="KW-0472">Membrane</keyword>
<feature type="domain" description="TF-B3" evidence="8">
    <location>
        <begin position="617"/>
        <end position="715"/>
    </location>
</feature>
<evidence type="ECO:0000259" key="8">
    <source>
        <dbReference type="PROSITE" id="PS50863"/>
    </source>
</evidence>
<feature type="region of interest" description="Disordered" evidence="6">
    <location>
        <begin position="310"/>
        <end position="371"/>
    </location>
</feature>
<evidence type="ECO:0000313" key="9">
    <source>
        <dbReference type="EnsemblPlants" id="EMT20366"/>
    </source>
</evidence>
<feature type="domain" description="TF-B3" evidence="8">
    <location>
        <begin position="38"/>
        <end position="131"/>
    </location>
</feature>
<keyword evidence="7" id="KW-1133">Transmembrane helix</keyword>
<evidence type="ECO:0000256" key="6">
    <source>
        <dbReference type="SAM" id="MobiDB-lite"/>
    </source>
</evidence>
<dbReference type="Gene3D" id="2.40.330.10">
    <property type="entry name" value="DNA-binding pseudobarrel domain"/>
    <property type="match status" value="4"/>
</dbReference>
<dbReference type="SUPFAM" id="SSF101936">
    <property type="entry name" value="DNA-binding pseudobarrel domain"/>
    <property type="match status" value="4"/>
</dbReference>
<dbReference type="EnsemblPlants" id="EMT20366">
    <property type="protein sequence ID" value="EMT20366"/>
    <property type="gene ID" value="F775_10093"/>
</dbReference>